<sequence>MCTLSVFQTSDAFIKGTLNPFYGKLYQGSSDNFVIYYGKYGCPNENPSPNPEKENFKKWLAKNSQPSPQFLEQVTQMNL</sequence>
<reference evidence="1 2" key="1">
    <citation type="submission" date="2016-08" db="EMBL/GenBank/DDBJ databases">
        <title>A Parts List for Fungal Cellulosomes Revealed by Comparative Genomics.</title>
        <authorList>
            <consortium name="DOE Joint Genome Institute"/>
            <person name="Haitjema C.H."/>
            <person name="Gilmore S.P."/>
            <person name="Henske J.K."/>
            <person name="Solomon K.V."/>
            <person name="De Groot R."/>
            <person name="Kuo A."/>
            <person name="Mondo S.J."/>
            <person name="Salamov A.A."/>
            <person name="Labutti K."/>
            <person name="Zhao Z."/>
            <person name="Chiniquy J."/>
            <person name="Barry K."/>
            <person name="Brewer H.M."/>
            <person name="Purvine S.O."/>
            <person name="Wright A.T."/>
            <person name="Boxma B."/>
            <person name="Van Alen T."/>
            <person name="Hackstein J.H."/>
            <person name="Baker S.E."/>
            <person name="Grigoriev I.V."/>
            <person name="O'Malley M.A."/>
        </authorList>
    </citation>
    <scope>NUCLEOTIDE SEQUENCE [LARGE SCALE GENOMIC DNA]</scope>
    <source>
        <strain evidence="1 2">G1</strain>
    </source>
</reference>
<evidence type="ECO:0000313" key="2">
    <source>
        <dbReference type="Proteomes" id="UP000193920"/>
    </source>
</evidence>
<evidence type="ECO:0000313" key="1">
    <source>
        <dbReference type="EMBL" id="ORY42697.1"/>
    </source>
</evidence>
<dbReference type="Proteomes" id="UP000193920">
    <property type="component" value="Unassembled WGS sequence"/>
</dbReference>
<dbReference type="AlphaFoldDB" id="A0A1Y2C727"/>
<organism evidence="1 2">
    <name type="scientific">Neocallimastix californiae</name>
    <dbReference type="NCBI Taxonomy" id="1754190"/>
    <lineage>
        <taxon>Eukaryota</taxon>
        <taxon>Fungi</taxon>
        <taxon>Fungi incertae sedis</taxon>
        <taxon>Chytridiomycota</taxon>
        <taxon>Chytridiomycota incertae sedis</taxon>
        <taxon>Neocallimastigomycetes</taxon>
        <taxon>Neocallimastigales</taxon>
        <taxon>Neocallimastigaceae</taxon>
        <taxon>Neocallimastix</taxon>
    </lineage>
</organism>
<name>A0A1Y2C727_9FUNG</name>
<comment type="caution">
    <text evidence="1">The sequence shown here is derived from an EMBL/GenBank/DDBJ whole genome shotgun (WGS) entry which is preliminary data.</text>
</comment>
<gene>
    <name evidence="1" type="ORF">LY90DRAFT_703836</name>
</gene>
<accession>A0A1Y2C727</accession>
<protein>
    <submittedName>
        <fullName evidence="1">Uncharacterized protein</fullName>
    </submittedName>
</protein>
<dbReference type="EMBL" id="MCOG01000119">
    <property type="protein sequence ID" value="ORY42697.1"/>
    <property type="molecule type" value="Genomic_DNA"/>
</dbReference>
<keyword evidence="2" id="KW-1185">Reference proteome</keyword>
<proteinExistence type="predicted"/>